<dbReference type="Proteomes" id="UP001529491">
    <property type="component" value="Chromosome"/>
</dbReference>
<name>A0ABZ0JXM8_9GAMM</name>
<evidence type="ECO:0000313" key="2">
    <source>
        <dbReference type="EMBL" id="WOT04524.1"/>
    </source>
</evidence>
<keyword evidence="1" id="KW-0472">Membrane</keyword>
<keyword evidence="1" id="KW-0812">Transmembrane</keyword>
<evidence type="ECO:0000256" key="1">
    <source>
        <dbReference type="SAM" id="Phobius"/>
    </source>
</evidence>
<dbReference type="RefSeq" id="WP_375087862.1">
    <property type="nucleotide sequence ID" value="NZ_CP136522.1"/>
</dbReference>
<dbReference type="EMBL" id="CP136522">
    <property type="protein sequence ID" value="WOT04524.1"/>
    <property type="molecule type" value="Genomic_DNA"/>
</dbReference>
<proteinExistence type="predicted"/>
<reference evidence="2 3" key="1">
    <citation type="submission" date="2023-10" db="EMBL/GenBank/DDBJ databases">
        <title>Complete genome sequence of Shewanella sp. DAU334.</title>
        <authorList>
            <person name="Lee Y.-S."/>
            <person name="Jeong H.-R."/>
            <person name="Hwang E.-J."/>
            <person name="Choi Y.-L."/>
            <person name="Kim G.-D."/>
        </authorList>
    </citation>
    <scope>NUCLEOTIDE SEQUENCE [LARGE SCALE GENOMIC DNA]</scope>
    <source>
        <strain evidence="2 3">DAU334</strain>
    </source>
</reference>
<keyword evidence="1" id="KW-1133">Transmembrane helix</keyword>
<feature type="transmembrane region" description="Helical" evidence="1">
    <location>
        <begin position="55"/>
        <end position="75"/>
    </location>
</feature>
<evidence type="ECO:0000313" key="3">
    <source>
        <dbReference type="Proteomes" id="UP001529491"/>
    </source>
</evidence>
<sequence length="84" mass="9914">MDAAALLKLEKVLAKGKWHFVLFHGVLRWGVLTALLFCVFKYVTHAHCSWLTIKLAFITFPLAGMVWGAFMWWYLNRKMHQYQL</sequence>
<protein>
    <submittedName>
        <fullName evidence="2">Uncharacterized protein</fullName>
    </submittedName>
</protein>
<accession>A0ABZ0JXM8</accession>
<keyword evidence="3" id="KW-1185">Reference proteome</keyword>
<gene>
    <name evidence="2" type="ORF">RGE70_14505</name>
</gene>
<feature type="transmembrane region" description="Helical" evidence="1">
    <location>
        <begin position="21"/>
        <end position="43"/>
    </location>
</feature>
<organism evidence="2 3">
    <name type="scientific">Shewanella youngdeokensis</name>
    <dbReference type="NCBI Taxonomy" id="2999068"/>
    <lineage>
        <taxon>Bacteria</taxon>
        <taxon>Pseudomonadati</taxon>
        <taxon>Pseudomonadota</taxon>
        <taxon>Gammaproteobacteria</taxon>
        <taxon>Alteromonadales</taxon>
        <taxon>Shewanellaceae</taxon>
        <taxon>Shewanella</taxon>
    </lineage>
</organism>